<evidence type="ECO:0000256" key="1">
    <source>
        <dbReference type="SAM" id="Phobius"/>
    </source>
</evidence>
<sequence>MALIGFVLGQYAQLLVFITACWGIGTLLWPASDLPTRQPLRIALGMGLVICALQGLAIAGLLNTASVLLVIGCGLVAAALQIRQMAWPRLAPGWPLLLLLLATLPTLFAPLRPPLAWDALMYHLPHAREWALTGHLGVHEWLRYPWFPYNFDLLFAAALVLGNDVLPQLIHASTGWVTGWLLYRLAMQYLPAPAGAAAALATVTWLVTSRSHYSAAYVDMAVAMFLTAAFTAMQVSIRPAGRRAVWLAAFLLGVAAGSKYQVLGLLPLFGAALLWRHRMQGPGWRIRSEWDTWLVTALCFALPCLYWYARNALLTGDPFNPLGGRLLGFTDWNLGDYLWQLQDLRNHAAWPHWALWPALAAPLLPSLRRVPALRAAWLVAAYMALVWLLSSRYPRYLLPAYPLLSLLSAAVCIQLLRQLPAKLYRALATMLVGLLVLALGFMGARSIAKSWPLIASTPGARDTVLQQQVAGYQIWRYLKEHPEAKLYQMNLEDSLYYAPRPTWGDVFGPWRYRDYQHLGAQLLHHKLKSEGFTALVIHTGRAPTVAQQSAFLQYFELMLVDDEVSLYRLRP</sequence>
<reference evidence="2" key="1">
    <citation type="submission" date="2022-09" db="EMBL/GenBank/DDBJ databases">
        <title>Bacterial diversity in gut of crayfish and pufferfish.</title>
        <authorList>
            <person name="Huang Y."/>
        </authorList>
    </citation>
    <scope>NUCLEOTIDE SEQUENCE</scope>
    <source>
        <strain evidence="2">PR12</strain>
    </source>
</reference>
<accession>A0ABY5ZZM2</accession>
<evidence type="ECO:0008006" key="4">
    <source>
        <dbReference type="Google" id="ProtNLM"/>
    </source>
</evidence>
<feature type="transmembrane region" description="Helical" evidence="1">
    <location>
        <begin position="423"/>
        <end position="444"/>
    </location>
</feature>
<feature type="transmembrane region" description="Helical" evidence="1">
    <location>
        <begin position="290"/>
        <end position="309"/>
    </location>
</feature>
<name>A0ABY5ZZM2_9BURK</name>
<dbReference type="RefSeq" id="WP_260718827.1">
    <property type="nucleotide sequence ID" value="NZ_CP104377.1"/>
</dbReference>
<dbReference type="Proteomes" id="UP001058290">
    <property type="component" value="Chromosome"/>
</dbReference>
<feature type="transmembrane region" description="Helical" evidence="1">
    <location>
        <begin position="94"/>
        <end position="111"/>
    </location>
</feature>
<organism evidence="2 3">
    <name type="scientific">Comamonas squillarum</name>
    <dbReference type="NCBI Taxonomy" id="2977320"/>
    <lineage>
        <taxon>Bacteria</taxon>
        <taxon>Pseudomonadati</taxon>
        <taxon>Pseudomonadota</taxon>
        <taxon>Betaproteobacteria</taxon>
        <taxon>Burkholderiales</taxon>
        <taxon>Comamonadaceae</taxon>
        <taxon>Comamonas</taxon>
    </lineage>
</organism>
<protein>
    <recommendedName>
        <fullName evidence="4">Phospholipid carrier-dependent glycosyltransferase</fullName>
    </recommendedName>
</protein>
<evidence type="ECO:0000313" key="3">
    <source>
        <dbReference type="Proteomes" id="UP001058290"/>
    </source>
</evidence>
<keyword evidence="1" id="KW-0472">Membrane</keyword>
<feature type="transmembrane region" description="Helical" evidence="1">
    <location>
        <begin position="213"/>
        <end position="233"/>
    </location>
</feature>
<feature type="transmembrane region" description="Helical" evidence="1">
    <location>
        <begin position="372"/>
        <end position="390"/>
    </location>
</feature>
<feature type="transmembrane region" description="Helical" evidence="1">
    <location>
        <begin position="245"/>
        <end position="270"/>
    </location>
</feature>
<dbReference type="EMBL" id="CP104377">
    <property type="protein sequence ID" value="UXC17909.1"/>
    <property type="molecule type" value="Genomic_DNA"/>
</dbReference>
<keyword evidence="1" id="KW-0812">Transmembrane</keyword>
<keyword evidence="3" id="KW-1185">Reference proteome</keyword>
<keyword evidence="1" id="KW-1133">Transmembrane helix</keyword>
<feature type="transmembrane region" description="Helical" evidence="1">
    <location>
        <begin position="12"/>
        <end position="30"/>
    </location>
</feature>
<feature type="transmembrane region" description="Helical" evidence="1">
    <location>
        <begin position="65"/>
        <end position="82"/>
    </location>
</feature>
<evidence type="ECO:0000313" key="2">
    <source>
        <dbReference type="EMBL" id="UXC17909.1"/>
    </source>
</evidence>
<proteinExistence type="predicted"/>
<feature type="transmembrane region" description="Helical" evidence="1">
    <location>
        <begin position="187"/>
        <end position="207"/>
    </location>
</feature>
<feature type="transmembrane region" description="Helical" evidence="1">
    <location>
        <begin position="396"/>
        <end position="416"/>
    </location>
</feature>
<gene>
    <name evidence="2" type="ORF">N4T19_19795</name>
</gene>